<evidence type="ECO:0000256" key="1">
    <source>
        <dbReference type="SAM" id="SignalP"/>
    </source>
</evidence>
<keyword evidence="2" id="KW-0378">Hydrolase</keyword>
<comment type="caution">
    <text evidence="2">The sequence shown here is derived from an EMBL/GenBank/DDBJ whole genome shotgun (WGS) entry which is preliminary data.</text>
</comment>
<organism evidence="2 3">
    <name type="scientific">Neiella holothuriorum</name>
    <dbReference type="NCBI Taxonomy" id="2870530"/>
    <lineage>
        <taxon>Bacteria</taxon>
        <taxon>Pseudomonadati</taxon>
        <taxon>Pseudomonadota</taxon>
        <taxon>Gammaproteobacteria</taxon>
        <taxon>Alteromonadales</taxon>
        <taxon>Echinimonadaceae</taxon>
        <taxon>Neiella</taxon>
    </lineage>
</organism>
<reference evidence="2" key="1">
    <citation type="submission" date="2021-07" db="EMBL/GenBank/DDBJ databases">
        <title>Neiella marina sp. nov., isolated from the intestinal content of sea cucumber Apostichopus japonicus.</title>
        <authorList>
            <person name="Bai X."/>
        </authorList>
    </citation>
    <scope>NUCLEOTIDE SEQUENCE</scope>
    <source>
        <strain evidence="2">126</strain>
    </source>
</reference>
<dbReference type="InterPro" id="IPR018550">
    <property type="entry name" value="Lipid-A_deacylase-rel"/>
</dbReference>
<protein>
    <submittedName>
        <fullName evidence="2">Acyloxyacyl hydrolase</fullName>
    </submittedName>
</protein>
<dbReference type="Gene3D" id="2.40.160.20">
    <property type="match status" value="1"/>
</dbReference>
<proteinExistence type="predicted"/>
<dbReference type="Proteomes" id="UP001166251">
    <property type="component" value="Unassembled WGS sequence"/>
</dbReference>
<evidence type="ECO:0000313" key="3">
    <source>
        <dbReference type="Proteomes" id="UP001166251"/>
    </source>
</evidence>
<accession>A0ABS7EJY8</accession>
<gene>
    <name evidence="2" type="ORF">K0504_16530</name>
</gene>
<feature type="signal peptide" evidence="1">
    <location>
        <begin position="1"/>
        <end position="20"/>
    </location>
</feature>
<dbReference type="Pfam" id="PF09411">
    <property type="entry name" value="PagL"/>
    <property type="match status" value="1"/>
</dbReference>
<keyword evidence="1" id="KW-0732">Signal</keyword>
<keyword evidence="3" id="KW-1185">Reference proteome</keyword>
<sequence>MNYFTAVFASLALMSGLVNAAEPATDAQQHRWAIGAGVWEATENMDISYAQVAYEFAEYEPLWGIRPTVIGMVSEDGEYYVAGGWLKEFEITERWDWGFGNVVGYFSDTDHLGHHLEFYSRIFVNYDTSDKGFLRLEFGHLSNASISDENPGTETLTLTYNWRI</sequence>
<dbReference type="RefSeq" id="WP_220105268.1">
    <property type="nucleotide sequence ID" value="NZ_JAHZSS010000026.1"/>
</dbReference>
<name>A0ABS7EJY8_9GAMM</name>
<feature type="chain" id="PRO_5045718654" evidence="1">
    <location>
        <begin position="21"/>
        <end position="164"/>
    </location>
</feature>
<evidence type="ECO:0000313" key="2">
    <source>
        <dbReference type="EMBL" id="MBW8192646.1"/>
    </source>
</evidence>
<dbReference type="GO" id="GO:0016787">
    <property type="term" value="F:hydrolase activity"/>
    <property type="evidence" value="ECO:0007669"/>
    <property type="project" value="UniProtKB-KW"/>
</dbReference>
<dbReference type="EMBL" id="JAHZSS010000026">
    <property type="protein sequence ID" value="MBW8192646.1"/>
    <property type="molecule type" value="Genomic_DNA"/>
</dbReference>